<proteinExistence type="predicted"/>
<dbReference type="AlphaFoldDB" id="A0A7X8XW65"/>
<keyword evidence="1" id="KW-0812">Transmembrane</keyword>
<evidence type="ECO:0000313" key="2">
    <source>
        <dbReference type="EMBL" id="NLR91936.1"/>
    </source>
</evidence>
<protein>
    <recommendedName>
        <fullName evidence="4">Class I SAM-dependent methyltransferase</fullName>
    </recommendedName>
</protein>
<evidence type="ECO:0000256" key="1">
    <source>
        <dbReference type="SAM" id="Phobius"/>
    </source>
</evidence>
<evidence type="ECO:0000313" key="3">
    <source>
        <dbReference type="Proteomes" id="UP000585050"/>
    </source>
</evidence>
<organism evidence="2 3">
    <name type="scientific">Flammeovirga agarivorans</name>
    <dbReference type="NCBI Taxonomy" id="2726742"/>
    <lineage>
        <taxon>Bacteria</taxon>
        <taxon>Pseudomonadati</taxon>
        <taxon>Bacteroidota</taxon>
        <taxon>Cytophagia</taxon>
        <taxon>Cytophagales</taxon>
        <taxon>Flammeovirgaceae</taxon>
        <taxon>Flammeovirga</taxon>
    </lineage>
</organism>
<feature type="transmembrane region" description="Helical" evidence="1">
    <location>
        <begin position="195"/>
        <end position="213"/>
    </location>
</feature>
<dbReference type="RefSeq" id="WP_168882647.1">
    <property type="nucleotide sequence ID" value="NZ_JABAIL010000003.1"/>
</dbReference>
<feature type="transmembrane region" description="Helical" evidence="1">
    <location>
        <begin position="163"/>
        <end position="183"/>
    </location>
</feature>
<dbReference type="EMBL" id="JABAIL010000003">
    <property type="protein sequence ID" value="NLR91936.1"/>
    <property type="molecule type" value="Genomic_DNA"/>
</dbReference>
<reference evidence="2 3" key="1">
    <citation type="submission" date="2020-04" db="EMBL/GenBank/DDBJ databases">
        <title>Flammeovirga sp. SR4, a novel species isolated from seawater.</title>
        <authorList>
            <person name="Wang X."/>
        </authorList>
    </citation>
    <scope>NUCLEOTIDE SEQUENCE [LARGE SCALE GENOMIC DNA]</scope>
    <source>
        <strain evidence="2 3">SR4</strain>
    </source>
</reference>
<accession>A0A7X8XW65</accession>
<dbReference type="Proteomes" id="UP000585050">
    <property type="component" value="Unassembled WGS sequence"/>
</dbReference>
<sequence length="256" mass="29374">MARQHLFEFEDQSWFPSTLRNYGTDFLQFLANKSKMFSPTANILHDLMQKTGVDTIIDLASGGGGSWETLFSELKQKNSSAQLILTDYYPNFPALEKLSEMDKNISFSKEKVDARNVPASLQGIRTQYLSFHHFNEKDAIQILEDAVKTNQPIAIFEGQERSVLSVMAMIFSPITVLLTTLLMKPFRWGRILFTYLIPIVPFFVMWDGIVSSIRTYSVEEMKKLVLKADPEEKYYWEIKRIKNGPGVIISTIGHTR</sequence>
<gene>
    <name evidence="2" type="ORF">HGP29_11995</name>
</gene>
<comment type="caution">
    <text evidence="2">The sequence shown here is derived from an EMBL/GenBank/DDBJ whole genome shotgun (WGS) entry which is preliminary data.</text>
</comment>
<keyword evidence="1" id="KW-0472">Membrane</keyword>
<evidence type="ECO:0008006" key="4">
    <source>
        <dbReference type="Google" id="ProtNLM"/>
    </source>
</evidence>
<keyword evidence="1" id="KW-1133">Transmembrane helix</keyword>
<keyword evidence="3" id="KW-1185">Reference proteome</keyword>
<name>A0A7X8XW65_9BACT</name>